<evidence type="ECO:0000256" key="10">
    <source>
        <dbReference type="ARBA" id="ARBA00023237"/>
    </source>
</evidence>
<evidence type="ECO:0000256" key="9">
    <source>
        <dbReference type="ARBA" id="ARBA00023136"/>
    </source>
</evidence>
<sequence length="737" mass="78644">MNGLRLSLLAGASALACLASGAAAQDATTTDNQVEDIVVTAQKREQRLQDVPMAVSALSASDLIDRNQTKVEDYFRSIPGLALSPLANGRYNLSIRGVTTGVSTSPTVGVTIDDVPYGSVSILGFGSRFFPNLDPSDLQRIEVLRGPQGTLYGASSLGGLLKYVTQDPSTTRFSGRVQADLSTIEDGGVGGGLRGAINVPLVEDKLALRASGFYRRDGGYVDDPAQGRKDVDRADVYGGRLSLLWNIAPGATLKLAALYQKISGDGSNQIDTDSRLRETVGDLAHKSQIGTGAYSNRTQFYSANLNIDLGGGVDFGSVTGYSINDYRMIADPSASYGPYAALVYPVTGAAMPFGFRTSKISQELRLSSSGPLLDWLVGGFFTKEKSTDYFIAYGADVTTGAYAGVLFDEVDEFHYRELAAFGDVTVHIAPRFDLQLGARYSGNRQRYHSLIAIPQPVQFLFGPTTDFRERSSDNAFTYVISPSFKVTPDILAYARISSGYRPGGPNAGDFDASTPRAYKADRTTNYEIGIKGSAFGRMLTFDLAAYKLDWKNIQLAFHDQNTGFLFLKNASAAVSKGVEGSFELRPSQGLSISGNASINDAKLTADLPAAGSFGKKGDVLPNVPKFSATVSAEQSFPISGGLDAFLGGSVSHVSGRRVEFPNSAAEVRVRLPAYTVGDVRVGVRDDHKSLTAFVSNIGNSRGALFSGPLGSRAFAASPFYKLVVQPRTFGLTAAYDF</sequence>
<gene>
    <name evidence="16" type="ORF">K7G82_28705</name>
</gene>
<proteinExistence type="inferred from homology"/>
<evidence type="ECO:0000256" key="2">
    <source>
        <dbReference type="ARBA" id="ARBA00022448"/>
    </source>
</evidence>
<dbReference type="Pfam" id="PF00593">
    <property type="entry name" value="TonB_dep_Rec_b-barrel"/>
    <property type="match status" value="1"/>
</dbReference>
<evidence type="ECO:0000256" key="11">
    <source>
        <dbReference type="PROSITE-ProRule" id="PRU01360"/>
    </source>
</evidence>
<evidence type="ECO:0000256" key="3">
    <source>
        <dbReference type="ARBA" id="ARBA00022452"/>
    </source>
</evidence>
<keyword evidence="17" id="KW-1185">Reference proteome</keyword>
<dbReference type="InterPro" id="IPR012910">
    <property type="entry name" value="Plug_dom"/>
</dbReference>
<feature type="domain" description="TonB-dependent receptor plug" evidence="15">
    <location>
        <begin position="48"/>
        <end position="159"/>
    </location>
</feature>
<dbReference type="Proteomes" id="UP000706039">
    <property type="component" value="Unassembled WGS sequence"/>
</dbReference>
<evidence type="ECO:0000256" key="12">
    <source>
        <dbReference type="RuleBase" id="RU003357"/>
    </source>
</evidence>
<keyword evidence="13" id="KW-0732">Signal</keyword>
<dbReference type="RefSeq" id="WP_222993863.1">
    <property type="nucleotide sequence ID" value="NZ_JAINVV010000016.1"/>
</dbReference>
<dbReference type="Pfam" id="PF07715">
    <property type="entry name" value="Plug"/>
    <property type="match status" value="1"/>
</dbReference>
<keyword evidence="4" id="KW-0410">Iron transport</keyword>
<accession>A0ABS7PYD1</accession>
<dbReference type="Gene3D" id="2.40.170.20">
    <property type="entry name" value="TonB-dependent receptor, beta-barrel domain"/>
    <property type="match status" value="1"/>
</dbReference>
<dbReference type="EMBL" id="JAINVV010000016">
    <property type="protein sequence ID" value="MBY8826318.1"/>
    <property type="molecule type" value="Genomic_DNA"/>
</dbReference>
<evidence type="ECO:0000256" key="13">
    <source>
        <dbReference type="SAM" id="SignalP"/>
    </source>
</evidence>
<feature type="domain" description="TonB-dependent receptor-like beta-barrel" evidence="14">
    <location>
        <begin position="252"/>
        <end position="697"/>
    </location>
</feature>
<evidence type="ECO:0000256" key="6">
    <source>
        <dbReference type="ARBA" id="ARBA00023004"/>
    </source>
</evidence>
<keyword evidence="3 11" id="KW-1134">Transmembrane beta strand</keyword>
<comment type="similarity">
    <text evidence="11 12">Belongs to the TonB-dependent receptor family.</text>
</comment>
<evidence type="ECO:0000259" key="15">
    <source>
        <dbReference type="Pfam" id="PF07715"/>
    </source>
</evidence>
<dbReference type="PROSITE" id="PS52016">
    <property type="entry name" value="TONB_DEPENDENT_REC_3"/>
    <property type="match status" value="1"/>
</dbReference>
<evidence type="ECO:0000259" key="14">
    <source>
        <dbReference type="Pfam" id="PF00593"/>
    </source>
</evidence>
<evidence type="ECO:0000256" key="5">
    <source>
        <dbReference type="ARBA" id="ARBA00022692"/>
    </source>
</evidence>
<comment type="subcellular location">
    <subcellularLocation>
        <location evidence="1 11">Cell outer membrane</location>
        <topology evidence="1 11">Multi-pass membrane protein</topology>
    </subcellularLocation>
</comment>
<keyword evidence="2 11" id="KW-0813">Transport</keyword>
<protein>
    <submittedName>
        <fullName evidence="16">TonB-dependent receptor</fullName>
    </submittedName>
</protein>
<evidence type="ECO:0000256" key="4">
    <source>
        <dbReference type="ARBA" id="ARBA00022496"/>
    </source>
</evidence>
<dbReference type="InterPro" id="IPR036942">
    <property type="entry name" value="Beta-barrel_TonB_sf"/>
</dbReference>
<evidence type="ECO:0000256" key="8">
    <source>
        <dbReference type="ARBA" id="ARBA00023077"/>
    </source>
</evidence>
<dbReference type="PANTHER" id="PTHR32552">
    <property type="entry name" value="FERRICHROME IRON RECEPTOR-RELATED"/>
    <property type="match status" value="1"/>
</dbReference>
<comment type="caution">
    <text evidence="16">The sequence shown here is derived from an EMBL/GenBank/DDBJ whole genome shotgun (WGS) entry which is preliminary data.</text>
</comment>
<keyword evidence="6" id="KW-0408">Iron</keyword>
<dbReference type="SUPFAM" id="SSF56935">
    <property type="entry name" value="Porins"/>
    <property type="match status" value="1"/>
</dbReference>
<keyword evidence="5 11" id="KW-0812">Transmembrane</keyword>
<dbReference type="PROSITE" id="PS51257">
    <property type="entry name" value="PROKAR_LIPOPROTEIN"/>
    <property type="match status" value="1"/>
</dbReference>
<dbReference type="PANTHER" id="PTHR32552:SF81">
    <property type="entry name" value="TONB-DEPENDENT OUTER MEMBRANE RECEPTOR"/>
    <property type="match status" value="1"/>
</dbReference>
<feature type="signal peptide" evidence="13">
    <location>
        <begin position="1"/>
        <end position="24"/>
    </location>
</feature>
<evidence type="ECO:0000256" key="1">
    <source>
        <dbReference type="ARBA" id="ARBA00004571"/>
    </source>
</evidence>
<dbReference type="InterPro" id="IPR039426">
    <property type="entry name" value="TonB-dep_rcpt-like"/>
</dbReference>
<keyword evidence="7" id="KW-0406">Ion transport</keyword>
<keyword evidence="10 11" id="KW-0998">Cell outer membrane</keyword>
<feature type="chain" id="PRO_5045050408" evidence="13">
    <location>
        <begin position="25"/>
        <end position="737"/>
    </location>
</feature>
<keyword evidence="9 11" id="KW-0472">Membrane</keyword>
<keyword evidence="16" id="KW-0675">Receptor</keyword>
<evidence type="ECO:0000313" key="16">
    <source>
        <dbReference type="EMBL" id="MBY8826318.1"/>
    </source>
</evidence>
<dbReference type="InterPro" id="IPR000531">
    <property type="entry name" value="Beta-barrel_TonB"/>
</dbReference>
<keyword evidence="8 12" id="KW-0798">TonB box</keyword>
<name>A0ABS7PYD1_9SPHN</name>
<reference evidence="16 17" key="1">
    <citation type="submission" date="2021-08" db="EMBL/GenBank/DDBJ databases">
        <authorList>
            <person name="Tuo L."/>
        </authorList>
    </citation>
    <scope>NUCLEOTIDE SEQUENCE [LARGE SCALE GENOMIC DNA]</scope>
    <source>
        <strain evidence="16 17">JCM 31229</strain>
    </source>
</reference>
<organism evidence="16 17">
    <name type="scientific">Sphingomonas colocasiae</name>
    <dbReference type="NCBI Taxonomy" id="1848973"/>
    <lineage>
        <taxon>Bacteria</taxon>
        <taxon>Pseudomonadati</taxon>
        <taxon>Pseudomonadota</taxon>
        <taxon>Alphaproteobacteria</taxon>
        <taxon>Sphingomonadales</taxon>
        <taxon>Sphingomonadaceae</taxon>
        <taxon>Sphingomonas</taxon>
    </lineage>
</organism>
<evidence type="ECO:0000256" key="7">
    <source>
        <dbReference type="ARBA" id="ARBA00023065"/>
    </source>
</evidence>
<evidence type="ECO:0000313" key="17">
    <source>
        <dbReference type="Proteomes" id="UP000706039"/>
    </source>
</evidence>